<organism evidence="4 5">
    <name type="scientific">Meganyctiphanes norvegica</name>
    <name type="common">Northern krill</name>
    <name type="synonym">Thysanopoda norvegica</name>
    <dbReference type="NCBI Taxonomy" id="48144"/>
    <lineage>
        <taxon>Eukaryota</taxon>
        <taxon>Metazoa</taxon>
        <taxon>Ecdysozoa</taxon>
        <taxon>Arthropoda</taxon>
        <taxon>Crustacea</taxon>
        <taxon>Multicrustacea</taxon>
        <taxon>Malacostraca</taxon>
        <taxon>Eumalacostraca</taxon>
        <taxon>Eucarida</taxon>
        <taxon>Euphausiacea</taxon>
        <taxon>Euphausiidae</taxon>
        <taxon>Meganyctiphanes</taxon>
    </lineage>
</organism>
<dbReference type="Proteomes" id="UP001497623">
    <property type="component" value="Unassembled WGS sequence"/>
</dbReference>
<dbReference type="GO" id="GO:0004364">
    <property type="term" value="F:glutathione transferase activity"/>
    <property type="evidence" value="ECO:0007669"/>
    <property type="project" value="TreeGrafter"/>
</dbReference>
<dbReference type="CDD" id="cd03177">
    <property type="entry name" value="GST_C_Delta_Epsilon"/>
    <property type="match status" value="1"/>
</dbReference>
<dbReference type="GO" id="GO:0006749">
    <property type="term" value="P:glutathione metabolic process"/>
    <property type="evidence" value="ECO:0007669"/>
    <property type="project" value="TreeGrafter"/>
</dbReference>
<comment type="subunit">
    <text evidence="1">Homodimer.</text>
</comment>
<protein>
    <recommendedName>
        <fullName evidence="6">Glutathione S-transferase</fullName>
    </recommendedName>
</protein>
<sequence>MPIELYYTDLSPFCRSVQLCALELGVELVLKPVNLGTGDHMKPEFLTLNPTHTVPTIVDGDFVLFESRAILAYLVNQYGKGNQRELYPTNPRAKAKVDMMLMFDSSTLVPRFQALVEPISKSPTRIKPDQENLKKFHEAMAWLDSYLDHLTFVSSNKITIADYALIPNVSSYVELGIKLDKYPNISQWLKDCKKQMKDYENLNGKHAKFLGSHYKPKLGDLNI</sequence>
<dbReference type="Gene3D" id="1.20.1050.10">
    <property type="match status" value="1"/>
</dbReference>
<reference evidence="4 5" key="1">
    <citation type="submission" date="2024-05" db="EMBL/GenBank/DDBJ databases">
        <authorList>
            <person name="Wallberg A."/>
        </authorList>
    </citation>
    <scope>NUCLEOTIDE SEQUENCE [LARGE SCALE GENOMIC DNA]</scope>
</reference>
<dbReference type="Pfam" id="PF00043">
    <property type="entry name" value="GST_C"/>
    <property type="match status" value="1"/>
</dbReference>
<dbReference type="InterPro" id="IPR036249">
    <property type="entry name" value="Thioredoxin-like_sf"/>
</dbReference>
<dbReference type="PANTHER" id="PTHR43969">
    <property type="entry name" value="GLUTATHIONE S TRANSFERASE D10, ISOFORM A-RELATED"/>
    <property type="match status" value="1"/>
</dbReference>
<dbReference type="Pfam" id="PF13417">
    <property type="entry name" value="GST_N_3"/>
    <property type="match status" value="1"/>
</dbReference>
<accession>A0AAV2PZK6</accession>
<dbReference type="SFLD" id="SFLDS00019">
    <property type="entry name" value="Glutathione_Transferase_(cytos"/>
    <property type="match status" value="1"/>
</dbReference>
<dbReference type="FunFam" id="3.40.30.10:FF:000034">
    <property type="entry name" value="glutathione S-transferase 1"/>
    <property type="match status" value="1"/>
</dbReference>
<dbReference type="PROSITE" id="PS50405">
    <property type="entry name" value="GST_CTER"/>
    <property type="match status" value="1"/>
</dbReference>
<dbReference type="SUPFAM" id="SSF47616">
    <property type="entry name" value="GST C-terminal domain-like"/>
    <property type="match status" value="1"/>
</dbReference>
<dbReference type="SFLD" id="SFLDG00358">
    <property type="entry name" value="Main_(cytGST)"/>
    <property type="match status" value="1"/>
</dbReference>
<dbReference type="EMBL" id="CAXKWB010002808">
    <property type="protein sequence ID" value="CAL4067751.1"/>
    <property type="molecule type" value="Genomic_DNA"/>
</dbReference>
<evidence type="ECO:0008006" key="6">
    <source>
        <dbReference type="Google" id="ProtNLM"/>
    </source>
</evidence>
<evidence type="ECO:0000313" key="4">
    <source>
        <dbReference type="EMBL" id="CAL4067751.1"/>
    </source>
</evidence>
<dbReference type="PROSITE" id="PS50404">
    <property type="entry name" value="GST_NTER"/>
    <property type="match status" value="1"/>
</dbReference>
<dbReference type="InterPro" id="IPR004045">
    <property type="entry name" value="Glutathione_S-Trfase_N"/>
</dbReference>
<gene>
    <name evidence="4" type="ORF">MNOR_LOCUS6699</name>
</gene>
<dbReference type="InterPro" id="IPR010987">
    <property type="entry name" value="Glutathione-S-Trfase_C-like"/>
</dbReference>
<name>A0AAV2PZK6_MEGNR</name>
<proteinExistence type="predicted"/>
<evidence type="ECO:0000259" key="2">
    <source>
        <dbReference type="PROSITE" id="PS50404"/>
    </source>
</evidence>
<dbReference type="InterPro" id="IPR004046">
    <property type="entry name" value="GST_C"/>
</dbReference>
<evidence type="ECO:0000313" key="5">
    <source>
        <dbReference type="Proteomes" id="UP001497623"/>
    </source>
</evidence>
<dbReference type="AlphaFoldDB" id="A0AAV2PZK6"/>
<keyword evidence="5" id="KW-1185">Reference proteome</keyword>
<comment type="caution">
    <text evidence="4">The sequence shown here is derived from an EMBL/GenBank/DDBJ whole genome shotgun (WGS) entry which is preliminary data.</text>
</comment>
<dbReference type="CDD" id="cd03045">
    <property type="entry name" value="GST_N_Delta_Epsilon"/>
    <property type="match status" value="1"/>
</dbReference>
<dbReference type="InterPro" id="IPR036282">
    <property type="entry name" value="Glutathione-S-Trfase_C_sf"/>
</dbReference>
<evidence type="ECO:0000259" key="3">
    <source>
        <dbReference type="PROSITE" id="PS50405"/>
    </source>
</evidence>
<feature type="domain" description="GST N-terminal" evidence="2">
    <location>
        <begin position="1"/>
        <end position="82"/>
    </location>
</feature>
<dbReference type="SFLD" id="SFLDG01153">
    <property type="entry name" value="Main.4:_Theta-like"/>
    <property type="match status" value="1"/>
</dbReference>
<dbReference type="Gene3D" id="3.40.30.10">
    <property type="entry name" value="Glutaredoxin"/>
    <property type="match status" value="1"/>
</dbReference>
<dbReference type="PANTHER" id="PTHR43969:SF9">
    <property type="entry name" value="GLUTATHIONE S TRANSFERASE D10, ISOFORM A-RELATED"/>
    <property type="match status" value="1"/>
</dbReference>
<evidence type="ECO:0000256" key="1">
    <source>
        <dbReference type="ARBA" id="ARBA00011738"/>
    </source>
</evidence>
<dbReference type="SUPFAM" id="SSF52833">
    <property type="entry name" value="Thioredoxin-like"/>
    <property type="match status" value="1"/>
</dbReference>
<dbReference type="FunFam" id="1.20.1050.10:FF:000007">
    <property type="entry name" value="Glutathione S-transferase 1-1"/>
    <property type="match status" value="1"/>
</dbReference>
<dbReference type="InterPro" id="IPR040079">
    <property type="entry name" value="Glutathione_S-Trfase"/>
</dbReference>
<feature type="domain" description="GST C-terminal" evidence="3">
    <location>
        <begin position="90"/>
        <end position="218"/>
    </location>
</feature>